<organism evidence="2 3">
    <name type="scientific">Streptomyces chilikensis</name>
    <dbReference type="NCBI Taxonomy" id="1194079"/>
    <lineage>
        <taxon>Bacteria</taxon>
        <taxon>Bacillati</taxon>
        <taxon>Actinomycetota</taxon>
        <taxon>Actinomycetes</taxon>
        <taxon>Kitasatosporales</taxon>
        <taxon>Streptomycetaceae</taxon>
        <taxon>Streptomyces</taxon>
    </lineage>
</organism>
<evidence type="ECO:0000256" key="1">
    <source>
        <dbReference type="SAM" id="MobiDB-lite"/>
    </source>
</evidence>
<dbReference type="EMBL" id="JBEZNA010000009">
    <property type="protein sequence ID" value="MEU9576862.1"/>
    <property type="molecule type" value="Genomic_DNA"/>
</dbReference>
<evidence type="ECO:0000313" key="3">
    <source>
        <dbReference type="Proteomes" id="UP001551584"/>
    </source>
</evidence>
<gene>
    <name evidence="2" type="ORF">AB0D95_06230</name>
</gene>
<proteinExistence type="predicted"/>
<dbReference type="Proteomes" id="UP001551584">
    <property type="component" value="Unassembled WGS sequence"/>
</dbReference>
<reference evidence="2 3" key="1">
    <citation type="submission" date="2024-06" db="EMBL/GenBank/DDBJ databases">
        <title>The Natural Products Discovery Center: Release of the First 8490 Sequenced Strains for Exploring Actinobacteria Biosynthetic Diversity.</title>
        <authorList>
            <person name="Kalkreuter E."/>
            <person name="Kautsar S.A."/>
            <person name="Yang D."/>
            <person name="Bader C.D."/>
            <person name="Teijaro C.N."/>
            <person name="Fluegel L."/>
            <person name="Davis C.M."/>
            <person name="Simpson J.R."/>
            <person name="Lauterbach L."/>
            <person name="Steele A.D."/>
            <person name="Gui C."/>
            <person name="Meng S."/>
            <person name="Li G."/>
            <person name="Viehrig K."/>
            <person name="Ye F."/>
            <person name="Su P."/>
            <person name="Kiefer A.F."/>
            <person name="Nichols A."/>
            <person name="Cepeda A.J."/>
            <person name="Yan W."/>
            <person name="Fan B."/>
            <person name="Jiang Y."/>
            <person name="Adhikari A."/>
            <person name="Zheng C.-J."/>
            <person name="Schuster L."/>
            <person name="Cowan T.M."/>
            <person name="Smanski M.J."/>
            <person name="Chevrette M.G."/>
            <person name="De Carvalho L.P.S."/>
            <person name="Shen B."/>
        </authorList>
    </citation>
    <scope>NUCLEOTIDE SEQUENCE [LARGE SCALE GENOMIC DNA]</scope>
    <source>
        <strain evidence="2 3">NPDC048117</strain>
    </source>
</reference>
<protein>
    <submittedName>
        <fullName evidence="2">Uncharacterized protein</fullName>
    </submittedName>
</protein>
<keyword evidence="3" id="KW-1185">Reference proteome</keyword>
<accession>A0ABV3EKY9</accession>
<sequence>MTHRQARDDGREAAVKEPEEERRAWDARLGWAHGLTSDDPAERAAALARLDGAKRCVARALERVNEYWSLTLPLGPEEQYREPAFRRALEEYHRLCGHSLPEGLSGRAYGRPVTEWPGLPYGLLFLEWEARYPQEWTLHAKSWGAKQSLLRALARADHDPAVAARLVGLVELAVRRAHRCKDREYVGVARAVDGADLRERLARAADSGDPWARCHAGYVRWMLDRPEVPNTRRVWHTWLAGSSGGGPPPRT</sequence>
<dbReference type="RefSeq" id="WP_359269509.1">
    <property type="nucleotide sequence ID" value="NZ_JBEZNA010000009.1"/>
</dbReference>
<name>A0ABV3EKY9_9ACTN</name>
<comment type="caution">
    <text evidence="2">The sequence shown here is derived from an EMBL/GenBank/DDBJ whole genome shotgun (WGS) entry which is preliminary data.</text>
</comment>
<feature type="region of interest" description="Disordered" evidence="1">
    <location>
        <begin position="1"/>
        <end position="22"/>
    </location>
</feature>
<evidence type="ECO:0000313" key="2">
    <source>
        <dbReference type="EMBL" id="MEU9576862.1"/>
    </source>
</evidence>